<protein>
    <submittedName>
        <fullName evidence="1">Uncharacterized protein</fullName>
    </submittedName>
</protein>
<gene>
    <name evidence="1" type="ORF">DJ568_16520</name>
</gene>
<comment type="caution">
    <text evidence="1">The sequence shown here is derived from an EMBL/GenBank/DDBJ whole genome shotgun (WGS) entry which is preliminary data.</text>
</comment>
<reference evidence="1 2" key="1">
    <citation type="submission" date="2018-05" db="EMBL/GenBank/DDBJ databases">
        <title>Mucilaginibacter hurinus sp. nov., isolated from briquette warehouse soil.</title>
        <authorList>
            <person name="Choi L."/>
        </authorList>
    </citation>
    <scope>NUCLEOTIDE SEQUENCE [LARGE SCALE GENOMIC DNA]</scope>
    <source>
        <strain evidence="1 2">ZR32</strain>
    </source>
</reference>
<dbReference type="Proteomes" id="UP000253209">
    <property type="component" value="Unassembled WGS sequence"/>
</dbReference>
<proteinExistence type="predicted"/>
<evidence type="ECO:0000313" key="2">
    <source>
        <dbReference type="Proteomes" id="UP000253209"/>
    </source>
</evidence>
<dbReference type="RefSeq" id="WP_114006412.1">
    <property type="nucleotide sequence ID" value="NZ_QGDC01000011.1"/>
</dbReference>
<dbReference type="AlphaFoldDB" id="A0A367GJJ3"/>
<dbReference type="OrthoDB" id="797779at2"/>
<name>A0A367GJJ3_9SPHI</name>
<accession>A0A367GJJ3</accession>
<organism evidence="1 2">
    <name type="scientific">Mucilaginibacter hurinus</name>
    <dbReference type="NCBI Taxonomy" id="2201324"/>
    <lineage>
        <taxon>Bacteria</taxon>
        <taxon>Pseudomonadati</taxon>
        <taxon>Bacteroidota</taxon>
        <taxon>Sphingobacteriia</taxon>
        <taxon>Sphingobacteriales</taxon>
        <taxon>Sphingobacteriaceae</taxon>
        <taxon>Mucilaginibacter</taxon>
    </lineage>
</organism>
<evidence type="ECO:0000313" key="1">
    <source>
        <dbReference type="EMBL" id="RCH53639.1"/>
    </source>
</evidence>
<keyword evidence="2" id="KW-1185">Reference proteome</keyword>
<sequence length="104" mass="12021">MKIVPINKDIDADEFYKVLQSQLNPLFQQRRMEDIRLNIIREGNALLIVQPELYEGYLFKLIANDNALEVHESEHYVDDVNALTINGILDELFTKYLGGTTPQL</sequence>
<dbReference type="EMBL" id="QGDC01000011">
    <property type="protein sequence ID" value="RCH53639.1"/>
    <property type="molecule type" value="Genomic_DNA"/>
</dbReference>